<comment type="caution">
    <text evidence="1">The sequence shown here is derived from an EMBL/GenBank/DDBJ whole genome shotgun (WGS) entry which is preliminary data.</text>
</comment>
<proteinExistence type="predicted"/>
<dbReference type="AlphaFoldDB" id="A0A1C0YBY1"/>
<gene>
    <name evidence="1" type="ORF">A6M13_03430</name>
</gene>
<name>A0A1C0YBY1_9BACL</name>
<sequence>MKKIILLVGFIIFVIILAKLDPNLSFTTTGGISFENSTPPVVSSNTEKEVLNWFESLDKKPLITENPDYTMITSTEVQLQTYTADVEFYYGQKLSEALLLENNFPNEIMPIFYTQNEDRLVAVKVTYLDLTDYGITSLEKLISNGPISDIKNLPEYASLKVFEYNEYLIFLKNNILYYVLKT</sequence>
<evidence type="ECO:0000313" key="1">
    <source>
        <dbReference type="EMBL" id="OCS84639.1"/>
    </source>
</evidence>
<reference evidence="1 2" key="1">
    <citation type="submission" date="2016-07" db="EMBL/GenBank/DDBJ databases">
        <title>Caryophanon tenue genome sequencing.</title>
        <authorList>
            <person name="Verma A."/>
            <person name="Pal Y."/>
            <person name="Krishnamurthi S."/>
        </authorList>
    </citation>
    <scope>NUCLEOTIDE SEQUENCE [LARGE SCALE GENOMIC DNA]</scope>
    <source>
        <strain evidence="1 2">DSM 14152</strain>
    </source>
</reference>
<dbReference type="Proteomes" id="UP000093199">
    <property type="component" value="Unassembled WGS sequence"/>
</dbReference>
<dbReference type="EMBL" id="MASJ01000023">
    <property type="protein sequence ID" value="OCS84639.1"/>
    <property type="molecule type" value="Genomic_DNA"/>
</dbReference>
<dbReference type="OrthoDB" id="8773442at2"/>
<dbReference type="RefSeq" id="WP_066545798.1">
    <property type="nucleotide sequence ID" value="NZ_MASJ01000023.1"/>
</dbReference>
<protein>
    <submittedName>
        <fullName evidence="1">Uncharacterized protein</fullName>
    </submittedName>
</protein>
<evidence type="ECO:0000313" key="2">
    <source>
        <dbReference type="Proteomes" id="UP000093199"/>
    </source>
</evidence>
<organism evidence="1 2">
    <name type="scientific">Caryophanon tenue</name>
    <dbReference type="NCBI Taxonomy" id="33978"/>
    <lineage>
        <taxon>Bacteria</taxon>
        <taxon>Bacillati</taxon>
        <taxon>Bacillota</taxon>
        <taxon>Bacilli</taxon>
        <taxon>Bacillales</taxon>
        <taxon>Caryophanaceae</taxon>
        <taxon>Caryophanon</taxon>
    </lineage>
</organism>
<accession>A0A1C0YBY1</accession>
<keyword evidence="2" id="KW-1185">Reference proteome</keyword>